<dbReference type="InterPro" id="IPR027417">
    <property type="entry name" value="P-loop_NTPase"/>
</dbReference>
<dbReference type="Gene3D" id="3.40.50.300">
    <property type="entry name" value="P-loop containing nucleotide triphosphate hydrolases"/>
    <property type="match status" value="2"/>
</dbReference>
<comment type="caution">
    <text evidence="2">The sequence shown here is derived from an EMBL/GenBank/DDBJ whole genome shotgun (WGS) entry which is preliminary data.</text>
</comment>
<dbReference type="InterPro" id="IPR003959">
    <property type="entry name" value="ATPase_AAA_core"/>
</dbReference>
<feature type="domain" description="ATPase AAA-type core" evidence="1">
    <location>
        <begin position="23"/>
        <end position="300"/>
    </location>
</feature>
<dbReference type="SUPFAM" id="SSF52540">
    <property type="entry name" value="P-loop containing nucleoside triphosphate hydrolases"/>
    <property type="match status" value="1"/>
</dbReference>
<evidence type="ECO:0000313" key="2">
    <source>
        <dbReference type="EMBL" id="GBC63676.1"/>
    </source>
</evidence>
<dbReference type="PANTHER" id="PTHR43581">
    <property type="entry name" value="ATP/GTP PHOSPHATASE"/>
    <property type="match status" value="1"/>
</dbReference>
<dbReference type="AlphaFoldDB" id="A0A401G383"/>
<dbReference type="Pfam" id="PF13304">
    <property type="entry name" value="AAA_21"/>
    <property type="match status" value="1"/>
</dbReference>
<protein>
    <submittedName>
        <fullName evidence="2">Chromosome segregation protein SMC</fullName>
    </submittedName>
</protein>
<proteinExistence type="predicted"/>
<sequence>MLTKLSIKGFKSLADVEVDLGQVNVFVGANGSGKTNFLEAVGFAGELAGDEVNPGSLWKRGGRPVPLPRYYSLFDNVRTSNPVRINLDFLYKQTSSELKFELDTNGLPHLEPSGDKTSEILFIGLLGTYSIFSPNTSVLRGLTPDSAQRKPIGINGGRLAEAVEDLLDLENEMFGSMDLDDLIELLDWVDNIAIVPPSRELVADNVPTLRSIIRFTDRWMHKEQNQFSAYEASEGALYVLFALVLAMHPDAPHLFAIDNFDQAMHPRLARATTRLFCRELLKHDPPRQALLTTHNPLVLDGLDLGDDRIRLFAVERDSNGATQVHRVRVSEKVLKSSAEGGAGLSLSRLWLMGRLGGVPDIF</sequence>
<dbReference type="InterPro" id="IPR014555">
    <property type="entry name" value="RecF-like"/>
</dbReference>
<dbReference type="PANTHER" id="PTHR43581:SF2">
    <property type="entry name" value="EXCINUCLEASE ATPASE SUBUNIT"/>
    <property type="match status" value="1"/>
</dbReference>
<dbReference type="GO" id="GO:0005524">
    <property type="term" value="F:ATP binding"/>
    <property type="evidence" value="ECO:0007669"/>
    <property type="project" value="InterPro"/>
</dbReference>
<dbReference type="EMBL" id="BEXT01000001">
    <property type="protein sequence ID" value="GBC63676.1"/>
    <property type="molecule type" value="Genomic_DNA"/>
</dbReference>
<reference evidence="3" key="1">
    <citation type="submission" date="2017-11" db="EMBL/GenBank/DDBJ databases">
        <authorList>
            <person name="Watanabe M."/>
            <person name="Kojima H."/>
        </authorList>
    </citation>
    <scope>NUCLEOTIDE SEQUENCE [LARGE SCALE GENOMIC DNA]</scope>
    <source>
        <strain evidence="3">Tokyo 01</strain>
    </source>
</reference>
<dbReference type="GO" id="GO:0016887">
    <property type="term" value="F:ATP hydrolysis activity"/>
    <property type="evidence" value="ECO:0007669"/>
    <property type="project" value="InterPro"/>
</dbReference>
<gene>
    <name evidence="2" type="ORF">DENIS_4674</name>
</gene>
<evidence type="ECO:0000259" key="1">
    <source>
        <dbReference type="Pfam" id="PF13304"/>
    </source>
</evidence>
<dbReference type="RefSeq" id="WP_124330720.1">
    <property type="nucleotide sequence ID" value="NZ_BEXT01000001.1"/>
</dbReference>
<dbReference type="Proteomes" id="UP000288096">
    <property type="component" value="Unassembled WGS sequence"/>
</dbReference>
<reference evidence="3" key="2">
    <citation type="submission" date="2019-01" db="EMBL/GenBank/DDBJ databases">
        <title>Genome sequence of Desulfonema ishimotonii strain Tokyo 01.</title>
        <authorList>
            <person name="Fukui M."/>
        </authorList>
    </citation>
    <scope>NUCLEOTIDE SEQUENCE [LARGE SCALE GENOMIC DNA]</scope>
    <source>
        <strain evidence="3">Tokyo 01</strain>
    </source>
</reference>
<dbReference type="PIRSF" id="PIRSF029347">
    <property type="entry name" value="RecF"/>
    <property type="match status" value="1"/>
</dbReference>
<keyword evidence="3" id="KW-1185">Reference proteome</keyword>
<accession>A0A401G383</accession>
<name>A0A401G383_9BACT</name>
<dbReference type="InterPro" id="IPR051396">
    <property type="entry name" value="Bact_Antivir_Def_Nuclease"/>
</dbReference>
<evidence type="ECO:0000313" key="3">
    <source>
        <dbReference type="Proteomes" id="UP000288096"/>
    </source>
</evidence>
<dbReference type="OrthoDB" id="9816506at2"/>
<organism evidence="2 3">
    <name type="scientific">Desulfonema ishimotonii</name>
    <dbReference type="NCBI Taxonomy" id="45657"/>
    <lineage>
        <taxon>Bacteria</taxon>
        <taxon>Pseudomonadati</taxon>
        <taxon>Thermodesulfobacteriota</taxon>
        <taxon>Desulfobacteria</taxon>
        <taxon>Desulfobacterales</taxon>
        <taxon>Desulfococcaceae</taxon>
        <taxon>Desulfonema</taxon>
    </lineage>
</organism>